<gene>
    <name evidence="1" type="ORF">AVEN_95386_1</name>
</gene>
<sequence>TYPHRWCDAEIWREGCQLKCRPRHLT</sequence>
<name>A0A4Y2CIB5_ARAVE</name>
<feature type="non-terminal residue" evidence="1">
    <location>
        <position position="1"/>
    </location>
</feature>
<evidence type="ECO:0000313" key="1">
    <source>
        <dbReference type="EMBL" id="GBM03488.1"/>
    </source>
</evidence>
<keyword evidence="2" id="KW-1185">Reference proteome</keyword>
<proteinExistence type="predicted"/>
<accession>A0A4Y2CIB5</accession>
<dbReference type="AlphaFoldDB" id="A0A4Y2CIB5"/>
<protein>
    <submittedName>
        <fullName evidence="1">Uncharacterized protein</fullName>
    </submittedName>
</protein>
<dbReference type="Proteomes" id="UP000499080">
    <property type="component" value="Unassembled WGS sequence"/>
</dbReference>
<comment type="caution">
    <text evidence="1">The sequence shown here is derived from an EMBL/GenBank/DDBJ whole genome shotgun (WGS) entry which is preliminary data.</text>
</comment>
<organism evidence="1 2">
    <name type="scientific">Araneus ventricosus</name>
    <name type="common">Orbweaver spider</name>
    <name type="synonym">Epeira ventricosa</name>
    <dbReference type="NCBI Taxonomy" id="182803"/>
    <lineage>
        <taxon>Eukaryota</taxon>
        <taxon>Metazoa</taxon>
        <taxon>Ecdysozoa</taxon>
        <taxon>Arthropoda</taxon>
        <taxon>Chelicerata</taxon>
        <taxon>Arachnida</taxon>
        <taxon>Araneae</taxon>
        <taxon>Araneomorphae</taxon>
        <taxon>Entelegynae</taxon>
        <taxon>Araneoidea</taxon>
        <taxon>Araneidae</taxon>
        <taxon>Araneus</taxon>
    </lineage>
</organism>
<dbReference type="EMBL" id="BGPR01000192">
    <property type="protein sequence ID" value="GBM03488.1"/>
    <property type="molecule type" value="Genomic_DNA"/>
</dbReference>
<reference evidence="1 2" key="1">
    <citation type="journal article" date="2019" name="Sci. Rep.">
        <title>Orb-weaving spider Araneus ventricosus genome elucidates the spidroin gene catalogue.</title>
        <authorList>
            <person name="Kono N."/>
            <person name="Nakamura H."/>
            <person name="Ohtoshi R."/>
            <person name="Moran D.A.P."/>
            <person name="Shinohara A."/>
            <person name="Yoshida Y."/>
            <person name="Fujiwara M."/>
            <person name="Mori M."/>
            <person name="Tomita M."/>
            <person name="Arakawa K."/>
        </authorList>
    </citation>
    <scope>NUCLEOTIDE SEQUENCE [LARGE SCALE GENOMIC DNA]</scope>
</reference>
<evidence type="ECO:0000313" key="2">
    <source>
        <dbReference type="Proteomes" id="UP000499080"/>
    </source>
</evidence>